<evidence type="ECO:0000313" key="2">
    <source>
        <dbReference type="EMBL" id="KAJ1374546.1"/>
    </source>
</evidence>
<sequence>MAWNDYLQSRAIDSELRNDFGFAVLAMENDMCMLTRALKRFKETEGIGRTFSKRSRSNLDYFGNIQKIRCQVHRIPEHSMRKMAHVARDQRAERPKHCKNKLRVRS</sequence>
<keyword evidence="3" id="KW-1185">Reference proteome</keyword>
<dbReference type="EMBL" id="JAHQIW010007468">
    <property type="protein sequence ID" value="KAJ1374546.1"/>
    <property type="molecule type" value="Genomic_DNA"/>
</dbReference>
<organism evidence="2 3">
    <name type="scientific">Parelaphostrongylus tenuis</name>
    <name type="common">Meningeal worm</name>
    <dbReference type="NCBI Taxonomy" id="148309"/>
    <lineage>
        <taxon>Eukaryota</taxon>
        <taxon>Metazoa</taxon>
        <taxon>Ecdysozoa</taxon>
        <taxon>Nematoda</taxon>
        <taxon>Chromadorea</taxon>
        <taxon>Rhabditida</taxon>
        <taxon>Rhabditina</taxon>
        <taxon>Rhabditomorpha</taxon>
        <taxon>Strongyloidea</taxon>
        <taxon>Metastrongylidae</taxon>
        <taxon>Parelaphostrongylus</taxon>
    </lineage>
</organism>
<protein>
    <submittedName>
        <fullName evidence="2">Uncharacterized protein</fullName>
    </submittedName>
</protein>
<evidence type="ECO:0000256" key="1">
    <source>
        <dbReference type="SAM" id="MobiDB-lite"/>
    </source>
</evidence>
<proteinExistence type="predicted"/>
<reference evidence="2" key="1">
    <citation type="submission" date="2021-06" db="EMBL/GenBank/DDBJ databases">
        <title>Parelaphostrongylus tenuis whole genome reference sequence.</title>
        <authorList>
            <person name="Garwood T.J."/>
            <person name="Larsen P.A."/>
            <person name="Fountain-Jones N.M."/>
            <person name="Garbe J.R."/>
            <person name="Macchietto M.G."/>
            <person name="Kania S.A."/>
            <person name="Gerhold R.W."/>
            <person name="Richards J.E."/>
            <person name="Wolf T.M."/>
        </authorList>
    </citation>
    <scope>NUCLEOTIDE SEQUENCE</scope>
    <source>
        <strain evidence="2">MNPRO001-30</strain>
        <tissue evidence="2">Meninges</tissue>
    </source>
</reference>
<feature type="region of interest" description="Disordered" evidence="1">
    <location>
        <begin position="86"/>
        <end position="106"/>
    </location>
</feature>
<accession>A0AAD5REF7</accession>
<dbReference type="Proteomes" id="UP001196413">
    <property type="component" value="Unassembled WGS sequence"/>
</dbReference>
<feature type="compositionally biased region" description="Basic and acidic residues" evidence="1">
    <location>
        <begin position="86"/>
        <end position="95"/>
    </location>
</feature>
<gene>
    <name evidence="2" type="ORF">KIN20_037254</name>
</gene>
<evidence type="ECO:0000313" key="3">
    <source>
        <dbReference type="Proteomes" id="UP001196413"/>
    </source>
</evidence>
<feature type="compositionally biased region" description="Basic residues" evidence="1">
    <location>
        <begin position="96"/>
        <end position="106"/>
    </location>
</feature>
<comment type="caution">
    <text evidence="2">The sequence shown here is derived from an EMBL/GenBank/DDBJ whole genome shotgun (WGS) entry which is preliminary data.</text>
</comment>
<dbReference type="AlphaFoldDB" id="A0AAD5REF7"/>
<name>A0AAD5REF7_PARTN</name>